<evidence type="ECO:0000313" key="2">
    <source>
        <dbReference type="Proteomes" id="UP000018817"/>
    </source>
</evidence>
<gene>
    <name evidence="1" type="ORF">PPTG_23361</name>
</gene>
<reference evidence="2" key="1">
    <citation type="submission" date="2011-12" db="EMBL/GenBank/DDBJ databases">
        <authorList>
            <consortium name="The Broad Institute Genome Sequencing Platform"/>
            <person name="Russ C."/>
            <person name="Tyler B."/>
            <person name="Panabieres F."/>
            <person name="Shan W."/>
            <person name="Tripathy S."/>
            <person name="Grunwald N."/>
            <person name="Machado M."/>
            <person name="Young S.K."/>
            <person name="Zeng Q."/>
            <person name="Gargeya S."/>
            <person name="Fitzgerald M."/>
            <person name="Haas B."/>
            <person name="Abouelleil A."/>
            <person name="Alvarado L."/>
            <person name="Arachchi H.M."/>
            <person name="Berlin A."/>
            <person name="Chapman S.B."/>
            <person name="Gearin G."/>
            <person name="Goldberg J."/>
            <person name="Griggs A."/>
            <person name="Gujja S."/>
            <person name="Hansen M."/>
            <person name="Heiman D."/>
            <person name="Howarth C."/>
            <person name="Larimer J."/>
            <person name="Lui A."/>
            <person name="MacDonald P.J.P."/>
            <person name="McCowen C."/>
            <person name="Montmayeur A."/>
            <person name="Murphy C."/>
            <person name="Neiman D."/>
            <person name="Pearson M."/>
            <person name="Priest M."/>
            <person name="Roberts A."/>
            <person name="Saif S."/>
            <person name="Shea T."/>
            <person name="Sisk P."/>
            <person name="Stolte C."/>
            <person name="Sykes S."/>
            <person name="Wortman J."/>
            <person name="Nusbaum C."/>
            <person name="Birren B."/>
        </authorList>
    </citation>
    <scope>NUCLEOTIDE SEQUENCE [LARGE SCALE GENOMIC DNA]</scope>
    <source>
        <strain evidence="2">INRA-310</strain>
    </source>
</reference>
<dbReference type="AlphaFoldDB" id="W2PZV2"/>
<dbReference type="VEuPathDB" id="FungiDB:PPTG_23361"/>
<dbReference type="Proteomes" id="UP000018817">
    <property type="component" value="Unassembled WGS sequence"/>
</dbReference>
<accession>W2PZV2</accession>
<dbReference type="EMBL" id="KI669596">
    <property type="protein sequence ID" value="ETN06387.1"/>
    <property type="molecule type" value="Genomic_DNA"/>
</dbReference>
<name>W2PZV2_PHYN3</name>
<sequence>MVFGWRMFIDRERLEDDHPEKRGSRGVINVQNTGLKPVLAAAKASSVHGVLCHPTRIPSREHCVQPALSQSRTGINECCEDWRSESASTLLVRNAASRWISPMVDTVSTIRRAVDSAPSGIKMPIL</sequence>
<dbReference type="RefSeq" id="XP_008908356.1">
    <property type="nucleotide sequence ID" value="XM_008910108.1"/>
</dbReference>
<evidence type="ECO:0000313" key="1">
    <source>
        <dbReference type="EMBL" id="ETN06387.1"/>
    </source>
</evidence>
<protein>
    <submittedName>
        <fullName evidence="1">Uncharacterized protein</fullName>
    </submittedName>
</protein>
<reference evidence="1 2" key="2">
    <citation type="submission" date="2013-11" db="EMBL/GenBank/DDBJ databases">
        <title>The Genome Sequence of Phytophthora parasitica INRA-310.</title>
        <authorList>
            <consortium name="The Broad Institute Genomics Platform"/>
            <person name="Russ C."/>
            <person name="Tyler B."/>
            <person name="Panabieres F."/>
            <person name="Shan W."/>
            <person name="Tripathy S."/>
            <person name="Grunwald N."/>
            <person name="Machado M."/>
            <person name="Johnson C.S."/>
            <person name="Arredondo F."/>
            <person name="Hong C."/>
            <person name="Coffey M."/>
            <person name="Young S.K."/>
            <person name="Zeng Q."/>
            <person name="Gargeya S."/>
            <person name="Fitzgerald M."/>
            <person name="Abouelleil A."/>
            <person name="Alvarado L."/>
            <person name="Chapman S.B."/>
            <person name="Gainer-Dewar J."/>
            <person name="Goldberg J."/>
            <person name="Griggs A."/>
            <person name="Gujja S."/>
            <person name="Hansen M."/>
            <person name="Howarth C."/>
            <person name="Imamovic A."/>
            <person name="Ireland A."/>
            <person name="Larimer J."/>
            <person name="McCowan C."/>
            <person name="Murphy C."/>
            <person name="Pearson M."/>
            <person name="Poon T.W."/>
            <person name="Priest M."/>
            <person name="Roberts A."/>
            <person name="Saif S."/>
            <person name="Shea T."/>
            <person name="Sykes S."/>
            <person name="Wortman J."/>
            <person name="Nusbaum C."/>
            <person name="Birren B."/>
        </authorList>
    </citation>
    <scope>NUCLEOTIDE SEQUENCE [LARGE SCALE GENOMIC DNA]</scope>
    <source>
        <strain evidence="1 2">INRA-310</strain>
    </source>
</reference>
<organism evidence="1 2">
    <name type="scientific">Phytophthora nicotianae (strain INRA-310)</name>
    <name type="common">Phytophthora parasitica</name>
    <dbReference type="NCBI Taxonomy" id="761204"/>
    <lineage>
        <taxon>Eukaryota</taxon>
        <taxon>Sar</taxon>
        <taxon>Stramenopiles</taxon>
        <taxon>Oomycota</taxon>
        <taxon>Peronosporomycetes</taxon>
        <taxon>Peronosporales</taxon>
        <taxon>Peronosporaceae</taxon>
        <taxon>Phytophthora</taxon>
    </lineage>
</organism>
<proteinExistence type="predicted"/>
<dbReference type="GeneID" id="20191960"/>